<dbReference type="GO" id="GO:0043161">
    <property type="term" value="P:proteasome-mediated ubiquitin-dependent protein catabolic process"/>
    <property type="evidence" value="ECO:0007669"/>
    <property type="project" value="TreeGrafter"/>
</dbReference>
<dbReference type="InterPro" id="IPR004162">
    <property type="entry name" value="SINA-like_animal"/>
</dbReference>
<dbReference type="SUPFAM" id="SSF57850">
    <property type="entry name" value="RING/U-box"/>
    <property type="match status" value="1"/>
</dbReference>
<dbReference type="GO" id="GO:0031624">
    <property type="term" value="F:ubiquitin conjugating enzyme binding"/>
    <property type="evidence" value="ECO:0007669"/>
    <property type="project" value="TreeGrafter"/>
</dbReference>
<dbReference type="EMBL" id="JAHWGI010000366">
    <property type="protein sequence ID" value="KAK3914259.1"/>
    <property type="molecule type" value="Genomic_DNA"/>
</dbReference>
<dbReference type="PROSITE" id="PS50089">
    <property type="entry name" value="ZF_RING_2"/>
    <property type="match status" value="1"/>
</dbReference>
<organism evidence="6 7">
    <name type="scientific">Frankliniella fusca</name>
    <dbReference type="NCBI Taxonomy" id="407009"/>
    <lineage>
        <taxon>Eukaryota</taxon>
        <taxon>Metazoa</taxon>
        <taxon>Ecdysozoa</taxon>
        <taxon>Arthropoda</taxon>
        <taxon>Hexapoda</taxon>
        <taxon>Insecta</taxon>
        <taxon>Pterygota</taxon>
        <taxon>Neoptera</taxon>
        <taxon>Paraneoptera</taxon>
        <taxon>Thysanoptera</taxon>
        <taxon>Terebrantia</taxon>
        <taxon>Thripoidea</taxon>
        <taxon>Thripidae</taxon>
        <taxon>Frankliniella</taxon>
    </lineage>
</organism>
<comment type="caution">
    <text evidence="6">The sequence shown here is derived from an EMBL/GenBank/DDBJ whole genome shotgun (WGS) entry which is preliminary data.</text>
</comment>
<protein>
    <submittedName>
        <fullName evidence="6">E3 ubiquitin-protein ligase Siah1</fullName>
    </submittedName>
</protein>
<evidence type="ECO:0000256" key="4">
    <source>
        <dbReference type="PROSITE-ProRule" id="PRU00175"/>
    </source>
</evidence>
<dbReference type="PANTHER" id="PTHR45877:SF2">
    <property type="entry name" value="E3 UBIQUITIN-PROTEIN LIGASE SINA-RELATED"/>
    <property type="match status" value="1"/>
</dbReference>
<keyword evidence="7" id="KW-1185">Reference proteome</keyword>
<dbReference type="AlphaFoldDB" id="A0AAE1H483"/>
<dbReference type="PANTHER" id="PTHR45877">
    <property type="entry name" value="E3 UBIQUITIN-PROTEIN LIGASE SIAH2"/>
    <property type="match status" value="1"/>
</dbReference>
<evidence type="ECO:0000256" key="3">
    <source>
        <dbReference type="ARBA" id="ARBA00022833"/>
    </source>
</evidence>
<dbReference type="InterPro" id="IPR001841">
    <property type="entry name" value="Znf_RING"/>
</dbReference>
<keyword evidence="1" id="KW-0479">Metal-binding</keyword>
<feature type="domain" description="RING-type" evidence="5">
    <location>
        <begin position="213"/>
        <end position="251"/>
    </location>
</feature>
<dbReference type="GO" id="GO:0005737">
    <property type="term" value="C:cytoplasm"/>
    <property type="evidence" value="ECO:0007669"/>
    <property type="project" value="TreeGrafter"/>
</dbReference>
<dbReference type="Pfam" id="PF21362">
    <property type="entry name" value="Sina_RING"/>
    <property type="match status" value="1"/>
</dbReference>
<evidence type="ECO:0000256" key="2">
    <source>
        <dbReference type="ARBA" id="ARBA00022771"/>
    </source>
</evidence>
<dbReference type="Gene3D" id="3.30.40.10">
    <property type="entry name" value="Zinc/RING finger domain, C3HC4 (zinc finger)"/>
    <property type="match status" value="1"/>
</dbReference>
<accession>A0AAE1H483</accession>
<dbReference type="GO" id="GO:0061630">
    <property type="term" value="F:ubiquitin protein ligase activity"/>
    <property type="evidence" value="ECO:0007669"/>
    <property type="project" value="TreeGrafter"/>
</dbReference>
<dbReference type="GO" id="GO:0008270">
    <property type="term" value="F:zinc ion binding"/>
    <property type="evidence" value="ECO:0007669"/>
    <property type="project" value="UniProtKB-KW"/>
</dbReference>
<feature type="non-terminal residue" evidence="6">
    <location>
        <position position="303"/>
    </location>
</feature>
<keyword evidence="3" id="KW-0862">Zinc</keyword>
<evidence type="ECO:0000259" key="5">
    <source>
        <dbReference type="PROSITE" id="PS50089"/>
    </source>
</evidence>
<sequence>MIALVRSTTATTHALMLPHGGAAGAGAAGAPQCRGPAECTQASLHCACQRVAMAKELVRVVEGLNRTAGRVNEATDFMIKLSNSLSPREALKGSCVEYLTARVEAAEGAVRSITQVQSSLQLRVHTLGVVAGALWSRGLGPGVEATPERDRAVEDLRSMMDSASTAVTELSGTADTLQSSVRFLREVLHELHSLQAAQACPAAGAALLEQLECPVCYQASAQASDPMWTCANGHVVCGACRLGVLTCPVCRGPLATRPALLLAAWASALRARCPWGCDSLLGLQDRAKHHEACERRADRQDPD</sequence>
<evidence type="ECO:0000313" key="6">
    <source>
        <dbReference type="EMBL" id="KAK3914259.1"/>
    </source>
</evidence>
<evidence type="ECO:0000256" key="1">
    <source>
        <dbReference type="ARBA" id="ARBA00022723"/>
    </source>
</evidence>
<dbReference type="Proteomes" id="UP001219518">
    <property type="component" value="Unassembled WGS sequence"/>
</dbReference>
<dbReference type="InterPro" id="IPR049548">
    <property type="entry name" value="Sina-like_RING"/>
</dbReference>
<dbReference type="InterPro" id="IPR013083">
    <property type="entry name" value="Znf_RING/FYVE/PHD"/>
</dbReference>
<proteinExistence type="predicted"/>
<reference evidence="6" key="1">
    <citation type="submission" date="2021-07" db="EMBL/GenBank/DDBJ databases">
        <authorList>
            <person name="Catto M.A."/>
            <person name="Jacobson A."/>
            <person name="Kennedy G."/>
            <person name="Labadie P."/>
            <person name="Hunt B.G."/>
            <person name="Srinivasan R."/>
        </authorList>
    </citation>
    <scope>NUCLEOTIDE SEQUENCE</scope>
    <source>
        <strain evidence="6">PL_HMW_Pooled</strain>
        <tissue evidence="6">Head</tissue>
    </source>
</reference>
<name>A0AAE1H483_9NEOP</name>
<keyword evidence="2 4" id="KW-0863">Zinc-finger</keyword>
<reference evidence="6" key="2">
    <citation type="journal article" date="2023" name="BMC Genomics">
        <title>Pest status, molecular evolution, and epigenetic factors derived from the genome assembly of Frankliniella fusca, a thysanopteran phytovirus vector.</title>
        <authorList>
            <person name="Catto M.A."/>
            <person name="Labadie P.E."/>
            <person name="Jacobson A.L."/>
            <person name="Kennedy G.G."/>
            <person name="Srinivasan R."/>
            <person name="Hunt B.G."/>
        </authorList>
    </citation>
    <scope>NUCLEOTIDE SEQUENCE</scope>
    <source>
        <strain evidence="6">PL_HMW_Pooled</strain>
    </source>
</reference>
<gene>
    <name evidence="6" type="ORF">KUF71_023672</name>
</gene>
<evidence type="ECO:0000313" key="7">
    <source>
        <dbReference type="Proteomes" id="UP001219518"/>
    </source>
</evidence>